<dbReference type="AlphaFoldDB" id="A0A4R5ACJ9"/>
<dbReference type="PROSITE" id="PS51257">
    <property type="entry name" value="PROKAR_LIPOPROTEIN"/>
    <property type="match status" value="1"/>
</dbReference>
<dbReference type="OrthoDB" id="3475076at2"/>
<protein>
    <recommendedName>
        <fullName evidence="5">Lipoprotein</fullName>
    </recommendedName>
</protein>
<feature type="compositionally biased region" description="Low complexity" evidence="1">
    <location>
        <begin position="39"/>
        <end position="52"/>
    </location>
</feature>
<sequence>MMRTSTLIAAAGVLALALAGCGDGGNAKEQGAGGSSLKPAAQGPPAGGWPQPENGRLTDKMCGLLTNADYAKYGHQLMPLIDQPAGGNGTTAKANTVGCLHLLGDSMSLSLHESAKAAELVFEQDLDRHKTEMKSPSGNSVFATGVVQGMDESWFDRKTPAMSDEYTVAARRGSLVVELTLDGNPQKPDKDPRGALSGLASLVFQRLPNVGTSDTAPTHRVRYLLTGIGKAKQVVYEDPETQKQVELHNVKLPWRSRTFSVAEPGTTVIGLLVSGIYPMQKASAPMACKIFLDDRPVDQKSATGTASCDHTYGT</sequence>
<feature type="chain" id="PRO_5038903810" description="Lipoprotein" evidence="2">
    <location>
        <begin position="20"/>
        <end position="314"/>
    </location>
</feature>
<evidence type="ECO:0000313" key="3">
    <source>
        <dbReference type="EMBL" id="TDD69971.1"/>
    </source>
</evidence>
<keyword evidence="2" id="KW-0732">Signal</keyword>
<reference evidence="3 4" key="1">
    <citation type="submission" date="2019-03" db="EMBL/GenBank/DDBJ databases">
        <title>Draft genome sequences of novel Actinobacteria.</title>
        <authorList>
            <person name="Sahin N."/>
            <person name="Ay H."/>
            <person name="Saygin H."/>
        </authorList>
    </citation>
    <scope>NUCLEOTIDE SEQUENCE [LARGE SCALE GENOMIC DNA]</scope>
    <source>
        <strain evidence="3 4">DSM 45941</strain>
    </source>
</reference>
<dbReference type="Gene3D" id="2.60.40.2880">
    <property type="entry name" value="MmpS1-5, C-terminal soluble domain"/>
    <property type="match status" value="1"/>
</dbReference>
<dbReference type="Proteomes" id="UP000295578">
    <property type="component" value="Unassembled WGS sequence"/>
</dbReference>
<evidence type="ECO:0000256" key="2">
    <source>
        <dbReference type="SAM" id="SignalP"/>
    </source>
</evidence>
<organism evidence="3 4">
    <name type="scientific">Actinomadura darangshiensis</name>
    <dbReference type="NCBI Taxonomy" id="705336"/>
    <lineage>
        <taxon>Bacteria</taxon>
        <taxon>Bacillati</taxon>
        <taxon>Actinomycetota</taxon>
        <taxon>Actinomycetes</taxon>
        <taxon>Streptosporangiales</taxon>
        <taxon>Thermomonosporaceae</taxon>
        <taxon>Actinomadura</taxon>
    </lineage>
</organism>
<feature type="region of interest" description="Disordered" evidence="1">
    <location>
        <begin position="28"/>
        <end position="55"/>
    </location>
</feature>
<evidence type="ECO:0008006" key="5">
    <source>
        <dbReference type="Google" id="ProtNLM"/>
    </source>
</evidence>
<feature type="signal peptide" evidence="2">
    <location>
        <begin position="1"/>
        <end position="19"/>
    </location>
</feature>
<dbReference type="EMBL" id="SMKY01000242">
    <property type="protein sequence ID" value="TDD69971.1"/>
    <property type="molecule type" value="Genomic_DNA"/>
</dbReference>
<comment type="caution">
    <text evidence="3">The sequence shown here is derived from an EMBL/GenBank/DDBJ whole genome shotgun (WGS) entry which is preliminary data.</text>
</comment>
<name>A0A4R5ACJ9_9ACTN</name>
<accession>A0A4R5ACJ9</accession>
<keyword evidence="4" id="KW-1185">Reference proteome</keyword>
<dbReference type="InterPro" id="IPR038468">
    <property type="entry name" value="MmpS_C"/>
</dbReference>
<evidence type="ECO:0000256" key="1">
    <source>
        <dbReference type="SAM" id="MobiDB-lite"/>
    </source>
</evidence>
<gene>
    <name evidence="3" type="ORF">E1293_35265</name>
</gene>
<evidence type="ECO:0000313" key="4">
    <source>
        <dbReference type="Proteomes" id="UP000295578"/>
    </source>
</evidence>
<proteinExistence type="predicted"/>